<dbReference type="InterPro" id="IPR003583">
    <property type="entry name" value="Hlx-hairpin-Hlx_DNA-bd_motif"/>
</dbReference>
<feature type="chain" id="PRO_5046327858" evidence="2">
    <location>
        <begin position="20"/>
        <end position="143"/>
    </location>
</feature>
<evidence type="ECO:0000313" key="5">
    <source>
        <dbReference type="Proteomes" id="UP000290682"/>
    </source>
</evidence>
<dbReference type="InterPro" id="IPR010994">
    <property type="entry name" value="RuvA_2-like"/>
</dbReference>
<comment type="caution">
    <text evidence="4">The sequence shown here is derived from an EMBL/GenBank/DDBJ whole genome shotgun (WGS) entry which is preliminary data.</text>
</comment>
<reference evidence="4 5" key="1">
    <citation type="submission" date="2018-10" db="EMBL/GenBank/DDBJ databases">
        <title>Draft genome of Fastidiocella sp. strain 375T, a bacterium isolated from a karstic cave dripping water.</title>
        <authorList>
            <person name="Coelho C."/>
            <person name="Verissimo A."/>
            <person name="Tiago I."/>
        </authorList>
    </citation>
    <scope>NUCLEOTIDE SEQUENCE [LARGE SCALE GENOMIC DNA]</scope>
    <source>
        <strain evidence="4 5">CAVE-375</strain>
    </source>
</reference>
<evidence type="ECO:0000259" key="3">
    <source>
        <dbReference type="SMART" id="SM00278"/>
    </source>
</evidence>
<gene>
    <name evidence="4" type="ORF">EBB06_09380</name>
</gene>
<dbReference type="EMBL" id="REGR01000008">
    <property type="protein sequence ID" value="RXZ43566.1"/>
    <property type="molecule type" value="Genomic_DNA"/>
</dbReference>
<evidence type="ECO:0000313" key="4">
    <source>
        <dbReference type="EMBL" id="RXZ43566.1"/>
    </source>
</evidence>
<proteinExistence type="predicted"/>
<dbReference type="InterPro" id="IPR004509">
    <property type="entry name" value="Competence_ComEA_HhH"/>
</dbReference>
<dbReference type="PANTHER" id="PTHR21180:SF32">
    <property type="entry name" value="ENDONUCLEASE_EXONUCLEASE_PHOSPHATASE FAMILY DOMAIN-CONTAINING PROTEIN 1"/>
    <property type="match status" value="1"/>
</dbReference>
<dbReference type="Pfam" id="PF12836">
    <property type="entry name" value="HHH_3"/>
    <property type="match status" value="1"/>
</dbReference>
<dbReference type="SUPFAM" id="SSF47781">
    <property type="entry name" value="RuvA domain 2-like"/>
    <property type="match status" value="1"/>
</dbReference>
<dbReference type="InterPro" id="IPR051675">
    <property type="entry name" value="Endo/Exo/Phosphatase_dom_1"/>
</dbReference>
<feature type="domain" description="Helix-hairpin-helix DNA-binding motif class 1" evidence="3">
    <location>
        <begin position="29"/>
        <end position="48"/>
    </location>
</feature>
<feature type="signal peptide" evidence="2">
    <location>
        <begin position="1"/>
        <end position="19"/>
    </location>
</feature>
<keyword evidence="2" id="KW-0732">Signal</keyword>
<feature type="region of interest" description="Disordered" evidence="1">
    <location>
        <begin position="78"/>
        <end position="143"/>
    </location>
</feature>
<dbReference type="Gene3D" id="1.10.150.280">
    <property type="entry name" value="AF1531-like domain"/>
    <property type="match status" value="1"/>
</dbReference>
<evidence type="ECO:0000256" key="2">
    <source>
        <dbReference type="SAM" id="SignalP"/>
    </source>
</evidence>
<keyword evidence="5" id="KW-1185">Reference proteome</keyword>
<dbReference type="Proteomes" id="UP000290682">
    <property type="component" value="Unassembled WGS sequence"/>
</dbReference>
<feature type="domain" description="Helix-hairpin-helix DNA-binding motif class 1" evidence="3">
    <location>
        <begin position="59"/>
        <end position="78"/>
    </location>
</feature>
<evidence type="ECO:0000256" key="1">
    <source>
        <dbReference type="SAM" id="MobiDB-lite"/>
    </source>
</evidence>
<dbReference type="SMART" id="SM00278">
    <property type="entry name" value="HhH1"/>
    <property type="match status" value="2"/>
</dbReference>
<dbReference type="NCBIfam" id="TIGR00426">
    <property type="entry name" value="competence protein ComEA helix-hairpin-helix repeat region"/>
    <property type="match status" value="1"/>
</dbReference>
<feature type="compositionally biased region" description="Low complexity" evidence="1">
    <location>
        <begin position="85"/>
        <end position="129"/>
    </location>
</feature>
<dbReference type="PANTHER" id="PTHR21180">
    <property type="entry name" value="ENDONUCLEASE/EXONUCLEASE/PHOSPHATASE FAMILY DOMAIN-CONTAINING PROTEIN 1"/>
    <property type="match status" value="1"/>
</dbReference>
<organism evidence="4 5">
    <name type="scientific">Crenobacter cavernae</name>
    <dbReference type="NCBI Taxonomy" id="2290923"/>
    <lineage>
        <taxon>Bacteria</taxon>
        <taxon>Pseudomonadati</taxon>
        <taxon>Pseudomonadota</taxon>
        <taxon>Betaproteobacteria</taxon>
        <taxon>Neisseriales</taxon>
        <taxon>Neisseriaceae</taxon>
        <taxon>Crenobacter</taxon>
    </lineage>
</organism>
<sequence>MKKLLAVVLSLFFFNIAFAAVNLNTANQQELEALNGIGPAKAKAILDYRTKNGPFKTVDDLKNVPGIGDKTLEKLRKDISTSGQTTLPAKPAGKPAAAAKPATDAKPAATKAVTGAKPADGKTKPAAKPADGKAKPAEPAPKP</sequence>
<protein>
    <submittedName>
        <fullName evidence="4">Topoisomerase</fullName>
    </submittedName>
</protein>
<accession>A0ABY0FBV8</accession>
<dbReference type="RefSeq" id="WP_129212931.1">
    <property type="nucleotide sequence ID" value="NZ_REGR01000008.1"/>
</dbReference>
<name>A0ABY0FBV8_9NEIS</name>